<dbReference type="PANTHER" id="PTHR44899">
    <property type="entry name" value="CAMK FAMILY PROTEIN KINASE"/>
    <property type="match status" value="1"/>
</dbReference>
<dbReference type="GO" id="GO:0016301">
    <property type="term" value="F:kinase activity"/>
    <property type="evidence" value="ECO:0007669"/>
    <property type="project" value="UniProtKB-KW"/>
</dbReference>
<evidence type="ECO:0000256" key="5">
    <source>
        <dbReference type="ARBA" id="ARBA00022777"/>
    </source>
</evidence>
<evidence type="ECO:0000313" key="11">
    <source>
        <dbReference type="Proteomes" id="UP000823046"/>
    </source>
</evidence>
<evidence type="ECO:0000256" key="2">
    <source>
        <dbReference type="ARBA" id="ARBA00022527"/>
    </source>
</evidence>
<evidence type="ECO:0000256" key="1">
    <source>
        <dbReference type="ARBA" id="ARBA00012513"/>
    </source>
</evidence>
<dbReference type="InterPro" id="IPR051131">
    <property type="entry name" value="NEK_Ser/Thr_kinase_NIMA"/>
</dbReference>
<organism evidence="10 11">
    <name type="scientific">Cardiosporidium cionae</name>
    <dbReference type="NCBI Taxonomy" id="476202"/>
    <lineage>
        <taxon>Eukaryota</taxon>
        <taxon>Sar</taxon>
        <taxon>Alveolata</taxon>
        <taxon>Apicomplexa</taxon>
        <taxon>Aconoidasida</taxon>
        <taxon>Nephromycida</taxon>
        <taxon>Cardiosporidium</taxon>
    </lineage>
</organism>
<keyword evidence="3" id="KW-0808">Transferase</keyword>
<evidence type="ECO:0000256" key="8">
    <source>
        <dbReference type="ARBA" id="ARBA00048679"/>
    </source>
</evidence>
<dbReference type="EMBL" id="JADAQX010000067">
    <property type="protein sequence ID" value="KAF8822284.1"/>
    <property type="molecule type" value="Genomic_DNA"/>
</dbReference>
<evidence type="ECO:0000256" key="3">
    <source>
        <dbReference type="ARBA" id="ARBA00022679"/>
    </source>
</evidence>
<dbReference type="PROSITE" id="PS00108">
    <property type="entry name" value="PROTEIN_KINASE_ST"/>
    <property type="match status" value="1"/>
</dbReference>
<dbReference type="PIRSF" id="PIRSF000654">
    <property type="entry name" value="Integrin-linked_kinase"/>
    <property type="match status" value="1"/>
</dbReference>
<gene>
    <name evidence="10" type="ORF">IE077_004618</name>
</gene>
<protein>
    <recommendedName>
        <fullName evidence="1">non-specific serine/threonine protein kinase</fullName>
        <ecNumber evidence="1">2.7.11.1</ecNumber>
    </recommendedName>
</protein>
<dbReference type="InterPro" id="IPR008271">
    <property type="entry name" value="Ser/Thr_kinase_AS"/>
</dbReference>
<keyword evidence="5 10" id="KW-0418">Kinase</keyword>
<evidence type="ECO:0000313" key="10">
    <source>
        <dbReference type="EMBL" id="KAF8822284.1"/>
    </source>
</evidence>
<dbReference type="PROSITE" id="PS50011">
    <property type="entry name" value="PROTEIN_KINASE_DOM"/>
    <property type="match status" value="1"/>
</dbReference>
<dbReference type="EC" id="2.7.11.1" evidence="1"/>
<dbReference type="InterPro" id="IPR000719">
    <property type="entry name" value="Prot_kinase_dom"/>
</dbReference>
<keyword evidence="2" id="KW-0723">Serine/threonine-protein kinase</keyword>
<evidence type="ECO:0000256" key="4">
    <source>
        <dbReference type="ARBA" id="ARBA00022741"/>
    </source>
</evidence>
<keyword evidence="11" id="KW-1185">Reference proteome</keyword>
<accession>A0ABQ7JEH0</accession>
<dbReference type="PANTHER" id="PTHR44899:SF6">
    <property type="entry name" value="SERINE_THREONINE PROTEIN KINASE"/>
    <property type="match status" value="1"/>
</dbReference>
<proteinExistence type="predicted"/>
<keyword evidence="4" id="KW-0547">Nucleotide-binding</keyword>
<dbReference type="Proteomes" id="UP000823046">
    <property type="component" value="Unassembled WGS sequence"/>
</dbReference>
<dbReference type="SUPFAM" id="SSF56112">
    <property type="entry name" value="Protein kinase-like (PK-like)"/>
    <property type="match status" value="1"/>
</dbReference>
<comment type="caution">
    <text evidence="10">The sequence shown here is derived from an EMBL/GenBank/DDBJ whole genome shotgun (WGS) entry which is preliminary data.</text>
</comment>
<dbReference type="Gene3D" id="1.10.510.10">
    <property type="entry name" value="Transferase(Phosphotransferase) domain 1"/>
    <property type="match status" value="1"/>
</dbReference>
<dbReference type="Pfam" id="PF00069">
    <property type="entry name" value="Pkinase"/>
    <property type="match status" value="1"/>
</dbReference>
<feature type="domain" description="Protein kinase" evidence="9">
    <location>
        <begin position="1"/>
        <end position="231"/>
    </location>
</feature>
<evidence type="ECO:0000256" key="7">
    <source>
        <dbReference type="ARBA" id="ARBA00047899"/>
    </source>
</evidence>
<reference evidence="10 11" key="1">
    <citation type="journal article" date="2020" name="bioRxiv">
        <title>Metabolic contributions of an alphaproteobacterial endosymbiont in the apicomplexan Cardiosporidium cionae.</title>
        <authorList>
            <person name="Hunter E.S."/>
            <person name="Paight C.J."/>
            <person name="Lane C.E."/>
        </authorList>
    </citation>
    <scope>NUCLEOTIDE SEQUENCE [LARGE SCALE GENOMIC DNA]</scope>
    <source>
        <strain evidence="10">ESH_2018</strain>
    </source>
</reference>
<keyword evidence="6" id="KW-0067">ATP-binding</keyword>
<evidence type="ECO:0000256" key="6">
    <source>
        <dbReference type="ARBA" id="ARBA00022840"/>
    </source>
</evidence>
<comment type="catalytic activity">
    <reaction evidence="7">
        <text>L-threonyl-[protein] + ATP = O-phospho-L-threonyl-[protein] + ADP + H(+)</text>
        <dbReference type="Rhea" id="RHEA:46608"/>
        <dbReference type="Rhea" id="RHEA-COMP:11060"/>
        <dbReference type="Rhea" id="RHEA-COMP:11605"/>
        <dbReference type="ChEBI" id="CHEBI:15378"/>
        <dbReference type="ChEBI" id="CHEBI:30013"/>
        <dbReference type="ChEBI" id="CHEBI:30616"/>
        <dbReference type="ChEBI" id="CHEBI:61977"/>
        <dbReference type="ChEBI" id="CHEBI:456216"/>
        <dbReference type="EC" id="2.7.11.1"/>
    </reaction>
</comment>
<sequence>MMLVMKQIDVSALPPAHRDEAVNEVRTMAKVASHPYFVKYREAFLRDKTLCIVMDYCAGGELQSKIRKFQESRSAFSEAALRQWLVQLALALQFLHKNKLLHRDLKSANIFLDSNNQIRLGDFGLSKHLANTLAKAKTFCGTPVYMAPEHEYYGSAADIWALGVVMYEIATLRIPFQAPNLAILFNKVCNEPTPLIPSRYSQNVRQLCASMLHKDSTKRPTATQILQSPILQREVKRMKQVAGTSEIICNEGVIIWLYFLHINVSYVTQL</sequence>
<evidence type="ECO:0000259" key="9">
    <source>
        <dbReference type="PROSITE" id="PS50011"/>
    </source>
</evidence>
<dbReference type="InterPro" id="IPR011009">
    <property type="entry name" value="Kinase-like_dom_sf"/>
</dbReference>
<name>A0ABQ7JEH0_9APIC</name>
<dbReference type="SMART" id="SM00220">
    <property type="entry name" value="S_TKc"/>
    <property type="match status" value="1"/>
</dbReference>
<comment type="catalytic activity">
    <reaction evidence="8">
        <text>L-seryl-[protein] + ATP = O-phospho-L-seryl-[protein] + ADP + H(+)</text>
        <dbReference type="Rhea" id="RHEA:17989"/>
        <dbReference type="Rhea" id="RHEA-COMP:9863"/>
        <dbReference type="Rhea" id="RHEA-COMP:11604"/>
        <dbReference type="ChEBI" id="CHEBI:15378"/>
        <dbReference type="ChEBI" id="CHEBI:29999"/>
        <dbReference type="ChEBI" id="CHEBI:30616"/>
        <dbReference type="ChEBI" id="CHEBI:83421"/>
        <dbReference type="ChEBI" id="CHEBI:456216"/>
        <dbReference type="EC" id="2.7.11.1"/>
    </reaction>
</comment>